<evidence type="ECO:0000256" key="5">
    <source>
        <dbReference type="SAM" id="MobiDB-lite"/>
    </source>
</evidence>
<keyword evidence="6" id="KW-0472">Membrane</keyword>
<dbReference type="InterPro" id="IPR051310">
    <property type="entry name" value="MCP_chemotaxis"/>
</dbReference>
<organism evidence="9 10">
    <name type="scientific">Pandoraea terrae</name>
    <dbReference type="NCBI Taxonomy" id="1537710"/>
    <lineage>
        <taxon>Bacteria</taxon>
        <taxon>Pseudomonadati</taxon>
        <taxon>Pseudomonadota</taxon>
        <taxon>Betaproteobacteria</taxon>
        <taxon>Burkholderiales</taxon>
        <taxon>Burkholderiaceae</taxon>
        <taxon>Pandoraea</taxon>
    </lineage>
</organism>
<dbReference type="AlphaFoldDB" id="A0A5E4U4L9"/>
<accession>A0A5E4U4L9</accession>
<feature type="transmembrane region" description="Helical" evidence="6">
    <location>
        <begin position="203"/>
        <end position="226"/>
    </location>
</feature>
<dbReference type="Pfam" id="PF00015">
    <property type="entry name" value="MCPsignal"/>
    <property type="match status" value="1"/>
</dbReference>
<evidence type="ECO:0000259" key="8">
    <source>
        <dbReference type="PROSITE" id="PS50885"/>
    </source>
</evidence>
<feature type="domain" description="Methyl-accepting transducer" evidence="7">
    <location>
        <begin position="285"/>
        <end position="514"/>
    </location>
</feature>
<dbReference type="CDD" id="cd06225">
    <property type="entry name" value="HAMP"/>
    <property type="match status" value="1"/>
</dbReference>
<evidence type="ECO:0000259" key="7">
    <source>
        <dbReference type="PROSITE" id="PS50111"/>
    </source>
</evidence>
<evidence type="ECO:0000313" key="10">
    <source>
        <dbReference type="Proteomes" id="UP000414233"/>
    </source>
</evidence>
<reference evidence="9 10" key="1">
    <citation type="submission" date="2019-08" db="EMBL/GenBank/DDBJ databases">
        <authorList>
            <person name="Peeters C."/>
        </authorList>
    </citation>
    <scope>NUCLEOTIDE SEQUENCE [LARGE SCALE GENOMIC DNA]</scope>
    <source>
        <strain evidence="9 10">LMG 30175</strain>
    </source>
</reference>
<dbReference type="SMART" id="SM00304">
    <property type="entry name" value="HAMP"/>
    <property type="match status" value="1"/>
</dbReference>
<evidence type="ECO:0000256" key="2">
    <source>
        <dbReference type="ARBA" id="ARBA00022481"/>
    </source>
</evidence>
<sequence length="571" mass="60101">MPRVDWFRKHIGSGVARKRGMTLAHRLTAGFGVVLVLLMALAALAIAQLASMRDKMTDIVEHHGQETKVAQAMLNDLSNLSNLALGYAQTQTAEDVEAQAKGVQNAIRTYELDYAKLSAIVERAGDKLPKDVSQRLENAASENTVMMGIIHDAALASGGAAALTSLNPTSLHAAWKADIQSSIDQFYKSTDQSYAEAKTSARLALAVLAGTSVVALLVVVAASILIRRSVVTPARAAVEQANRVAHGDLTARIEVRTNDEMGQLMRALEKMNASLAQIIGGVRTSVETISSAAKQIASDNVDLSARTEEQAASLEETASSMTQLTETVKRNADNARQANALAARATDMADTGDDAVQGMASTIERISGSSSKISEITGVIESIAFQTNILALNASVEAARAGEQGRGFAVVASEVRGLAQRSAAAAKEIKELIGSSVAMIEDGTQQMTEVSATIGQVKQAIKQVSDIVSEIAAASEEQSRGIEQVNQAVVQMDVVTQQNATLVEQAATAAQSLEEQALKLRDAVSVFKLADAGLSVSRTVKPEGRQSLSVPKASSTGTKPKEVASVVRPGF</sequence>
<dbReference type="PANTHER" id="PTHR43531:SF14">
    <property type="entry name" value="METHYL-ACCEPTING CHEMOTAXIS PROTEIN I-RELATED"/>
    <property type="match status" value="1"/>
</dbReference>
<gene>
    <name evidence="9" type="ORF">PTE30175_01757</name>
</gene>
<name>A0A5E4U4L9_9BURK</name>
<dbReference type="CDD" id="cd11386">
    <property type="entry name" value="MCP_signal"/>
    <property type="match status" value="1"/>
</dbReference>
<comment type="similarity">
    <text evidence="3">Belongs to the methyl-accepting chemotaxis (MCP) protein family.</text>
</comment>
<dbReference type="RefSeq" id="WP_224788658.1">
    <property type="nucleotide sequence ID" value="NZ_CABPRZ010000006.1"/>
</dbReference>
<dbReference type="GO" id="GO:0007165">
    <property type="term" value="P:signal transduction"/>
    <property type="evidence" value="ECO:0007669"/>
    <property type="project" value="UniProtKB-KW"/>
</dbReference>
<evidence type="ECO:0000256" key="6">
    <source>
        <dbReference type="SAM" id="Phobius"/>
    </source>
</evidence>
<evidence type="ECO:0000256" key="1">
    <source>
        <dbReference type="ARBA" id="ARBA00004370"/>
    </source>
</evidence>
<evidence type="ECO:0000256" key="3">
    <source>
        <dbReference type="ARBA" id="ARBA00029447"/>
    </source>
</evidence>
<proteinExistence type="inferred from homology"/>
<dbReference type="GO" id="GO:0006935">
    <property type="term" value="P:chemotaxis"/>
    <property type="evidence" value="ECO:0007669"/>
    <property type="project" value="InterPro"/>
</dbReference>
<dbReference type="EMBL" id="CABPRZ010000006">
    <property type="protein sequence ID" value="VVD95036.1"/>
    <property type="molecule type" value="Genomic_DNA"/>
</dbReference>
<keyword evidence="10" id="KW-1185">Reference proteome</keyword>
<feature type="transmembrane region" description="Helical" evidence="6">
    <location>
        <begin position="27"/>
        <end position="47"/>
    </location>
</feature>
<dbReference type="Gene3D" id="1.10.287.950">
    <property type="entry name" value="Methyl-accepting chemotaxis protein"/>
    <property type="match status" value="1"/>
</dbReference>
<dbReference type="Proteomes" id="UP000414233">
    <property type="component" value="Unassembled WGS sequence"/>
</dbReference>
<evidence type="ECO:0000313" key="9">
    <source>
        <dbReference type="EMBL" id="VVD95036.1"/>
    </source>
</evidence>
<feature type="compositionally biased region" description="Polar residues" evidence="5">
    <location>
        <begin position="546"/>
        <end position="558"/>
    </location>
</feature>
<keyword evidence="6" id="KW-0812">Transmembrane</keyword>
<dbReference type="Pfam" id="PF00672">
    <property type="entry name" value="HAMP"/>
    <property type="match status" value="1"/>
</dbReference>
<dbReference type="PRINTS" id="PR00260">
    <property type="entry name" value="CHEMTRNSDUCR"/>
</dbReference>
<dbReference type="SUPFAM" id="SSF58104">
    <property type="entry name" value="Methyl-accepting chemotaxis protein (MCP) signaling domain"/>
    <property type="match status" value="1"/>
</dbReference>
<keyword evidence="2" id="KW-0488">Methylation</keyword>
<protein>
    <submittedName>
        <fullName evidence="9">Chemotaxis protein</fullName>
    </submittedName>
</protein>
<dbReference type="GO" id="GO:0004888">
    <property type="term" value="F:transmembrane signaling receptor activity"/>
    <property type="evidence" value="ECO:0007669"/>
    <property type="project" value="InterPro"/>
</dbReference>
<comment type="subcellular location">
    <subcellularLocation>
        <location evidence="1">Membrane</location>
    </subcellularLocation>
</comment>
<dbReference type="InterPro" id="IPR004089">
    <property type="entry name" value="MCPsignal_dom"/>
</dbReference>
<dbReference type="PANTHER" id="PTHR43531">
    <property type="entry name" value="PROTEIN ICFG"/>
    <property type="match status" value="1"/>
</dbReference>
<evidence type="ECO:0000256" key="4">
    <source>
        <dbReference type="PROSITE-ProRule" id="PRU00284"/>
    </source>
</evidence>
<dbReference type="InterPro" id="IPR003660">
    <property type="entry name" value="HAMP_dom"/>
</dbReference>
<feature type="region of interest" description="Disordered" evidence="5">
    <location>
        <begin position="541"/>
        <end position="571"/>
    </location>
</feature>
<feature type="domain" description="HAMP" evidence="8">
    <location>
        <begin position="228"/>
        <end position="280"/>
    </location>
</feature>
<dbReference type="PROSITE" id="PS50885">
    <property type="entry name" value="HAMP"/>
    <property type="match status" value="1"/>
</dbReference>
<dbReference type="PROSITE" id="PS50111">
    <property type="entry name" value="CHEMOTAXIS_TRANSDUC_2"/>
    <property type="match status" value="1"/>
</dbReference>
<dbReference type="InterPro" id="IPR004090">
    <property type="entry name" value="Chemotax_Me-accpt_rcpt"/>
</dbReference>
<dbReference type="GO" id="GO:0005886">
    <property type="term" value="C:plasma membrane"/>
    <property type="evidence" value="ECO:0007669"/>
    <property type="project" value="TreeGrafter"/>
</dbReference>
<keyword evidence="4" id="KW-0807">Transducer</keyword>
<dbReference type="SMART" id="SM00283">
    <property type="entry name" value="MA"/>
    <property type="match status" value="1"/>
</dbReference>
<keyword evidence="6" id="KW-1133">Transmembrane helix</keyword>
<dbReference type="FunFam" id="1.10.287.950:FF:000001">
    <property type="entry name" value="Methyl-accepting chemotaxis sensory transducer"/>
    <property type="match status" value="1"/>
</dbReference>